<dbReference type="KEGG" id="hba:Hbal_0160"/>
<evidence type="ECO:0000256" key="4">
    <source>
        <dbReference type="ARBA" id="ARBA00022801"/>
    </source>
</evidence>
<keyword evidence="4" id="KW-0378">Hydrolase</keyword>
<dbReference type="InterPro" id="IPR016047">
    <property type="entry name" value="M23ase_b-sheet_dom"/>
</dbReference>
<keyword evidence="8" id="KW-0732">Signal</keyword>
<sequence>MLSRYAFSSLLFALLAMIAAPVSADDKTTEKDTFSISDLERVEAERDKVLKRLKKLEKSEKKADRELQEIDDDLVRAAADSRRRETAANDAQMALNELEIKEVQARRALLADEEALADVLATLMSFASKRPPALTTSPEDTSAAIRAAILMGDIAPKLATEAEELAQELDTLATLQNKIREEKDDLTRAEQTLLARRQEIEALYKEKRARRIELTKATMSLRTQNENLAKEANTLQILLASIRTKAPTAPSKKPPPPPRFAKLKKNKIEAPKNRPIYNGFGGISGIQRPVIGTLVNAYGSPKTSTGKALGQTWQTRKGAHVVSPRDGRVEYAGVFRTYGQILILDLGEDYMMVLAGLDAIYAEVGQSVLSGEPVGRMSVSDKQTPELYIELRHLGTTIDPEVLLAKSTNGSNG</sequence>
<evidence type="ECO:0000256" key="7">
    <source>
        <dbReference type="SAM" id="Coils"/>
    </source>
</evidence>
<keyword evidence="5" id="KW-0862">Zinc</keyword>
<keyword evidence="7" id="KW-0175">Coiled coil</keyword>
<evidence type="ECO:0000256" key="3">
    <source>
        <dbReference type="ARBA" id="ARBA00022723"/>
    </source>
</evidence>
<dbReference type="PANTHER" id="PTHR21666:SF288">
    <property type="entry name" value="CELL DIVISION PROTEIN YTFB"/>
    <property type="match status" value="1"/>
</dbReference>
<feature type="domain" description="M23ase beta-sheet core" evidence="9">
    <location>
        <begin position="310"/>
        <end position="400"/>
    </location>
</feature>
<dbReference type="eggNOG" id="COG4942">
    <property type="taxonomic scope" value="Bacteria"/>
</dbReference>
<reference evidence="11" key="1">
    <citation type="journal article" date="2011" name="J. Bacteriol.">
        <title>Genome sequences of eight morphologically diverse alphaproteobacteria.</title>
        <authorList>
            <consortium name="US DOE Joint Genome Institute"/>
            <person name="Brown P.J."/>
            <person name="Kysela D.T."/>
            <person name="Buechlein A."/>
            <person name="Hemmerich C."/>
            <person name="Brun Y.V."/>
        </authorList>
    </citation>
    <scope>NUCLEOTIDE SEQUENCE [LARGE SCALE GENOMIC DNA]</scope>
    <source>
        <strain evidence="11">ATCC 49814 / DSM 5838 / IFAM 1418</strain>
    </source>
</reference>
<organism evidence="10 11">
    <name type="scientific">Hirschia baltica (strain ATCC 49814 / DSM 5838 / IFAM 1418)</name>
    <dbReference type="NCBI Taxonomy" id="582402"/>
    <lineage>
        <taxon>Bacteria</taxon>
        <taxon>Pseudomonadati</taxon>
        <taxon>Pseudomonadota</taxon>
        <taxon>Alphaproteobacteria</taxon>
        <taxon>Hyphomonadales</taxon>
        <taxon>Hyphomonadaceae</taxon>
        <taxon>Hirschia</taxon>
    </lineage>
</organism>
<dbReference type="PANTHER" id="PTHR21666">
    <property type="entry name" value="PEPTIDASE-RELATED"/>
    <property type="match status" value="1"/>
</dbReference>
<comment type="cofactor">
    <cofactor evidence="1">
        <name>Zn(2+)</name>
        <dbReference type="ChEBI" id="CHEBI:29105"/>
    </cofactor>
</comment>
<dbReference type="GO" id="GO:0006508">
    <property type="term" value="P:proteolysis"/>
    <property type="evidence" value="ECO:0007669"/>
    <property type="project" value="UniProtKB-KW"/>
</dbReference>
<dbReference type="Proteomes" id="UP000002745">
    <property type="component" value="Chromosome"/>
</dbReference>
<evidence type="ECO:0000313" key="10">
    <source>
        <dbReference type="EMBL" id="ACT57862.1"/>
    </source>
</evidence>
<dbReference type="OrthoDB" id="9809144at2"/>
<evidence type="ECO:0000256" key="1">
    <source>
        <dbReference type="ARBA" id="ARBA00001947"/>
    </source>
</evidence>
<dbReference type="CDD" id="cd12797">
    <property type="entry name" value="M23_peptidase"/>
    <property type="match status" value="1"/>
</dbReference>
<feature type="coiled-coil region" evidence="7">
    <location>
        <begin position="39"/>
        <end position="108"/>
    </location>
</feature>
<dbReference type="SUPFAM" id="SSF51261">
    <property type="entry name" value="Duplicated hybrid motif"/>
    <property type="match status" value="1"/>
</dbReference>
<proteinExistence type="predicted"/>
<evidence type="ECO:0000313" key="11">
    <source>
        <dbReference type="Proteomes" id="UP000002745"/>
    </source>
</evidence>
<keyword evidence="11" id="KW-1185">Reference proteome</keyword>
<dbReference type="EMBL" id="CP001678">
    <property type="protein sequence ID" value="ACT57862.1"/>
    <property type="molecule type" value="Genomic_DNA"/>
</dbReference>
<dbReference type="HOGENOM" id="CLU_029425_15_0_5"/>
<dbReference type="STRING" id="582402.Hbal_0160"/>
<dbReference type="Gene3D" id="2.70.70.10">
    <property type="entry name" value="Glucose Permease (Domain IIA)"/>
    <property type="match status" value="1"/>
</dbReference>
<dbReference type="InterPro" id="IPR011055">
    <property type="entry name" value="Dup_hybrid_motif"/>
</dbReference>
<name>C6XL33_HIRBI</name>
<evidence type="ECO:0000256" key="5">
    <source>
        <dbReference type="ARBA" id="ARBA00022833"/>
    </source>
</evidence>
<feature type="coiled-coil region" evidence="7">
    <location>
        <begin position="158"/>
        <end position="245"/>
    </location>
</feature>
<dbReference type="Pfam" id="PF01551">
    <property type="entry name" value="Peptidase_M23"/>
    <property type="match status" value="1"/>
</dbReference>
<dbReference type="AlphaFoldDB" id="C6XL33"/>
<keyword evidence="3" id="KW-0479">Metal-binding</keyword>
<dbReference type="GO" id="GO:0004222">
    <property type="term" value="F:metalloendopeptidase activity"/>
    <property type="evidence" value="ECO:0007669"/>
    <property type="project" value="TreeGrafter"/>
</dbReference>
<dbReference type="GO" id="GO:0046872">
    <property type="term" value="F:metal ion binding"/>
    <property type="evidence" value="ECO:0007669"/>
    <property type="project" value="UniProtKB-KW"/>
</dbReference>
<feature type="signal peptide" evidence="8">
    <location>
        <begin position="1"/>
        <end position="24"/>
    </location>
</feature>
<accession>C6XL33</accession>
<evidence type="ECO:0000259" key="9">
    <source>
        <dbReference type="Pfam" id="PF01551"/>
    </source>
</evidence>
<evidence type="ECO:0000256" key="8">
    <source>
        <dbReference type="SAM" id="SignalP"/>
    </source>
</evidence>
<evidence type="ECO:0000256" key="6">
    <source>
        <dbReference type="ARBA" id="ARBA00023049"/>
    </source>
</evidence>
<evidence type="ECO:0000256" key="2">
    <source>
        <dbReference type="ARBA" id="ARBA00022670"/>
    </source>
</evidence>
<keyword evidence="6" id="KW-0482">Metalloprotease</keyword>
<protein>
    <submittedName>
        <fullName evidence="10">Peptidase M23</fullName>
    </submittedName>
</protein>
<dbReference type="RefSeq" id="WP_012778020.1">
    <property type="nucleotide sequence ID" value="NC_012982.1"/>
</dbReference>
<keyword evidence="2" id="KW-0645">Protease</keyword>
<feature type="chain" id="PRO_5002971417" evidence="8">
    <location>
        <begin position="25"/>
        <end position="413"/>
    </location>
</feature>
<dbReference type="InterPro" id="IPR050570">
    <property type="entry name" value="Cell_wall_metabolism_enzyme"/>
</dbReference>
<gene>
    <name evidence="10" type="ordered locus">Hbal_0160</name>
</gene>